<reference evidence="2 3" key="1">
    <citation type="submission" date="2017-11" db="EMBL/GenBank/DDBJ databases">
        <title>Taxonomic description and genome sequences of Spirosoma HA7 sp. nov., isolated from pollen microhabitat of Corylus avellana.</title>
        <authorList>
            <person name="Ambika Manirajan B."/>
            <person name="Suarez C."/>
            <person name="Ratering S."/>
            <person name="Geissler-Plaum R."/>
            <person name="Cardinale M."/>
            <person name="Sylvia S."/>
        </authorList>
    </citation>
    <scope>NUCLEOTIDE SEQUENCE [LARGE SCALE GENOMIC DNA]</scope>
    <source>
        <strain evidence="2 3">HA7</strain>
    </source>
</reference>
<evidence type="ECO:0000256" key="1">
    <source>
        <dbReference type="SAM" id="MobiDB-lite"/>
    </source>
</evidence>
<protein>
    <submittedName>
        <fullName evidence="2">Uncharacterized protein</fullName>
    </submittedName>
</protein>
<proteinExistence type="predicted"/>
<organism evidence="2 3">
    <name type="scientific">Spirosoma pollinicola</name>
    <dbReference type="NCBI Taxonomy" id="2057025"/>
    <lineage>
        <taxon>Bacteria</taxon>
        <taxon>Pseudomonadati</taxon>
        <taxon>Bacteroidota</taxon>
        <taxon>Cytophagia</taxon>
        <taxon>Cytophagales</taxon>
        <taxon>Cytophagaceae</taxon>
        <taxon>Spirosoma</taxon>
    </lineage>
</organism>
<name>A0A2K8Z1V5_9BACT</name>
<sequence>MIIELYASPKIQNQSEHPESPISNTKGELPDEEPALEFGDLIGSFDSREEAIAFVQTQANERKQQVIDTQSGPYNAYTHVEWLTLTVSKEGSQTGSVNYYLVSDEGY</sequence>
<gene>
    <name evidence="2" type="ORF">CWM47_19820</name>
</gene>
<keyword evidence="3" id="KW-1185">Reference proteome</keyword>
<accession>A0A2K8Z1V5</accession>
<dbReference type="EMBL" id="CP025096">
    <property type="protein sequence ID" value="AUD03872.1"/>
    <property type="molecule type" value="Genomic_DNA"/>
</dbReference>
<dbReference type="RefSeq" id="WP_100989939.1">
    <property type="nucleotide sequence ID" value="NZ_CP025096.1"/>
</dbReference>
<dbReference type="Proteomes" id="UP000232883">
    <property type="component" value="Chromosome"/>
</dbReference>
<feature type="region of interest" description="Disordered" evidence="1">
    <location>
        <begin position="7"/>
        <end position="32"/>
    </location>
</feature>
<evidence type="ECO:0000313" key="3">
    <source>
        <dbReference type="Proteomes" id="UP000232883"/>
    </source>
</evidence>
<dbReference type="AlphaFoldDB" id="A0A2K8Z1V5"/>
<evidence type="ECO:0000313" key="2">
    <source>
        <dbReference type="EMBL" id="AUD03872.1"/>
    </source>
</evidence>
<dbReference type="KEGG" id="spir:CWM47_19820"/>
<feature type="compositionally biased region" description="Polar residues" evidence="1">
    <location>
        <begin position="10"/>
        <end position="26"/>
    </location>
</feature>
<dbReference type="OrthoDB" id="962701at2"/>